<evidence type="ECO:0008006" key="3">
    <source>
        <dbReference type="Google" id="ProtNLM"/>
    </source>
</evidence>
<dbReference type="Proteomes" id="UP000319627">
    <property type="component" value="Unassembled WGS sequence"/>
</dbReference>
<evidence type="ECO:0000313" key="2">
    <source>
        <dbReference type="Proteomes" id="UP000319627"/>
    </source>
</evidence>
<protein>
    <recommendedName>
        <fullName evidence="3">MazG-like nucleotide pyrophosphohydrolase family protein</fullName>
    </recommendedName>
</protein>
<comment type="caution">
    <text evidence="1">The sequence shown here is derived from an EMBL/GenBank/DDBJ whole genome shotgun (WGS) entry which is preliminary data.</text>
</comment>
<name>A0A562J0E7_9GAMM</name>
<evidence type="ECO:0000313" key="1">
    <source>
        <dbReference type="EMBL" id="TWH76265.1"/>
    </source>
</evidence>
<gene>
    <name evidence="1" type="ORF">LX59_01187</name>
</gene>
<dbReference type="AlphaFoldDB" id="A0A562J0E7"/>
<dbReference type="OrthoDB" id="9778801at2"/>
<keyword evidence="2" id="KW-1185">Reference proteome</keyword>
<sequence length="112" mass="12201">MSRLRELLVDLESIAPVFSTTPLTSEQTEHLKRVAQIADSYMGTLTTGVSAIGWCMAAAADNKDFGLDADELVSLSWLRWLLQELGSLTMVMNDLSRGAEDRLSLAKKGAAQ</sequence>
<accession>A0A562J0E7</accession>
<dbReference type="RefSeq" id="WP_144570913.1">
    <property type="nucleotide sequence ID" value="NZ_VLKG01000003.1"/>
</dbReference>
<proteinExistence type="predicted"/>
<organism evidence="1 2">
    <name type="scientific">Azomonas agilis</name>
    <dbReference type="NCBI Taxonomy" id="116849"/>
    <lineage>
        <taxon>Bacteria</taxon>
        <taxon>Pseudomonadati</taxon>
        <taxon>Pseudomonadota</taxon>
        <taxon>Gammaproteobacteria</taxon>
        <taxon>Pseudomonadales</taxon>
        <taxon>Pseudomonadaceae</taxon>
        <taxon>Azomonas</taxon>
    </lineage>
</organism>
<dbReference type="EMBL" id="VLKG01000003">
    <property type="protein sequence ID" value="TWH76265.1"/>
    <property type="molecule type" value="Genomic_DNA"/>
</dbReference>
<reference evidence="1 2" key="1">
    <citation type="submission" date="2019-07" db="EMBL/GenBank/DDBJ databases">
        <title>Genomic Encyclopedia of Type Strains, Phase I: the one thousand microbial genomes (KMG-I) project.</title>
        <authorList>
            <person name="Kyrpides N."/>
        </authorList>
    </citation>
    <scope>NUCLEOTIDE SEQUENCE [LARGE SCALE GENOMIC DNA]</scope>
    <source>
        <strain evidence="1 2">DSM 375</strain>
    </source>
</reference>